<evidence type="ECO:0000256" key="1">
    <source>
        <dbReference type="ARBA" id="ARBA00004123"/>
    </source>
</evidence>
<name>A0A376BAY6_9ASCO</name>
<feature type="compositionally biased region" description="Low complexity" evidence="7">
    <location>
        <begin position="231"/>
        <end position="243"/>
    </location>
</feature>
<feature type="compositionally biased region" description="Acidic residues" evidence="7">
    <location>
        <begin position="333"/>
        <end position="380"/>
    </location>
</feature>
<comment type="subcellular location">
    <subcellularLocation>
        <location evidence="1">Nucleus</location>
    </subcellularLocation>
</comment>
<comment type="function">
    <text evidence="5">Component of the kinetochore, a multiprotein complex that assembles on centromeric DNA and attaches chromosomes to spindle microtubules, mediating chromosome segregation and sister chromatid segregation during meiosis and mitosis. Component of the inner kinetochore constitutive centromere-associated network (CCAN), which serves as a structural platform for outer kinetochore assembly.</text>
</comment>
<keyword evidence="3" id="KW-0238">DNA-binding</keyword>
<dbReference type="Gene3D" id="2.60.120.10">
    <property type="entry name" value="Jelly Rolls"/>
    <property type="match status" value="1"/>
</dbReference>
<dbReference type="GO" id="GO:0051315">
    <property type="term" value="P:attachment of mitotic spindle microtubules to kinetochore"/>
    <property type="evidence" value="ECO:0007669"/>
    <property type="project" value="TreeGrafter"/>
</dbReference>
<sequence>MDLGIRSRKMGIKARESLPKDEFSMENIDDFFTDDNISFFHYDNKDSGNNDKRLKTQQNTPGANPFNNNINLAPRQQKLPPQHSINGNNIFSSSQQIPLPPPAPQLYNIPVFAGSSSTQQQLPTNFQNQTRIIGEPKPQIFANTQNTLTSSQYSNPPTLLTGLDQTGSNLNTRVLDEWEEEEEEEEEGEEEEESQKTKKQEMRYQRNVHESNFVTDIDSYGQEVGSYTDQNPNNNDSNNGIYNEPDFNMEEPEQPTEELGEKLPKEMPSNLDVSYMNNLNREVDDISISLTPPRKKPKATDLYGTVPDLIDDNETGNDISEVHTSQNILVEDIREEESDDEDEDYDFDNDDTNELIPEPEEQDEDYEEEDYEEEEEEEELLKDIPQGSESNMEKNLTQRQSYANNTGAEDMAEFDSDSSLELNKRVDPRLSKENTSAARTNKNDDPDDEEFILGQQKEFESEEETSMERPLGLRRSTRIRVPTLDYWRNEKIVYKRNPEKPVLEIADVIRKDPDDDTDEEELMRKQRRKRNLLSNNNVSISGNNNSTSNGKRRGRPKKNMLNNRAEEVNKEILRQVNEGDFPNSKWIKYGLLESTVVKVTKDPGNQDVANAPATVEEDEIIAFAPNRAQTEEVEASDEDNFSLSVMFDKHKELFASGVLKLPIMHGKKAPTNSYNTALTFYVVQGILEVTLYENKFVCTAGSSFQIPAYNNYAFENKGYNEVKLFFVQVTVPDKPENIDISNNKGKNNSIPSIEQKDGKNTTDTFLESDKKKEENLFVQDDDSMEEKEKTSNSSSLSSI</sequence>
<dbReference type="CDD" id="cd06993">
    <property type="entry name" value="cupin_CENP-C_C"/>
    <property type="match status" value="1"/>
</dbReference>
<dbReference type="GO" id="GO:0019237">
    <property type="term" value="F:centromeric DNA binding"/>
    <property type="evidence" value="ECO:0007669"/>
    <property type="project" value="InterPro"/>
</dbReference>
<dbReference type="Proteomes" id="UP000262825">
    <property type="component" value="Unassembled WGS sequence"/>
</dbReference>
<feature type="compositionally biased region" description="Basic and acidic residues" evidence="7">
    <location>
        <begin position="194"/>
        <end position="209"/>
    </location>
</feature>
<feature type="compositionally biased region" description="Polar residues" evidence="7">
    <location>
        <begin position="739"/>
        <end position="752"/>
    </location>
</feature>
<gene>
    <name evidence="9" type="ORF">SCODWIG_03510</name>
</gene>
<feature type="domain" description="Mif2/CENP-C cupin" evidence="8">
    <location>
        <begin position="641"/>
        <end position="728"/>
    </location>
</feature>
<evidence type="ECO:0000256" key="2">
    <source>
        <dbReference type="ARBA" id="ARBA00010291"/>
    </source>
</evidence>
<dbReference type="VEuPathDB" id="FungiDB:SCODWIG_03510"/>
<evidence type="ECO:0000259" key="8">
    <source>
        <dbReference type="Pfam" id="PF11699"/>
    </source>
</evidence>
<dbReference type="InterPro" id="IPR028386">
    <property type="entry name" value="CENP-C/Mif2/cnp3"/>
</dbReference>
<comment type="similarity">
    <text evidence="2">Belongs to the CENP-C/MIF2 family.</text>
</comment>
<feature type="region of interest" description="Disordered" evidence="7">
    <location>
        <begin position="513"/>
        <end position="561"/>
    </location>
</feature>
<dbReference type="Pfam" id="PF11699">
    <property type="entry name" value="CENP-C_C"/>
    <property type="match status" value="1"/>
</dbReference>
<keyword evidence="4" id="KW-0539">Nucleus</keyword>
<feature type="compositionally biased region" description="Polar residues" evidence="7">
    <location>
        <begin position="387"/>
        <end position="407"/>
    </location>
</feature>
<evidence type="ECO:0000256" key="7">
    <source>
        <dbReference type="SAM" id="MobiDB-lite"/>
    </source>
</evidence>
<organism evidence="9 10">
    <name type="scientific">Saccharomycodes ludwigii</name>
    <dbReference type="NCBI Taxonomy" id="36035"/>
    <lineage>
        <taxon>Eukaryota</taxon>
        <taxon>Fungi</taxon>
        <taxon>Dikarya</taxon>
        <taxon>Ascomycota</taxon>
        <taxon>Saccharomycotina</taxon>
        <taxon>Saccharomycetes</taxon>
        <taxon>Saccharomycodales</taxon>
        <taxon>Saccharomycodaceae</taxon>
        <taxon>Saccharomycodes</taxon>
    </lineage>
</organism>
<dbReference type="PANTHER" id="PTHR16684:SF11">
    <property type="entry name" value="CENTROMERE PROTEIN C"/>
    <property type="match status" value="1"/>
</dbReference>
<evidence type="ECO:0000256" key="3">
    <source>
        <dbReference type="ARBA" id="ARBA00023125"/>
    </source>
</evidence>
<dbReference type="FunFam" id="2.60.120.10:FF:000033">
    <property type="entry name" value="Centromere protein C 1"/>
    <property type="match status" value="1"/>
</dbReference>
<evidence type="ECO:0000256" key="6">
    <source>
        <dbReference type="ARBA" id="ARBA00075033"/>
    </source>
</evidence>
<dbReference type="InterPro" id="IPR025974">
    <property type="entry name" value="Mif2/CENP-C_cupin"/>
</dbReference>
<dbReference type="GO" id="GO:0051382">
    <property type="term" value="P:kinetochore assembly"/>
    <property type="evidence" value="ECO:0007669"/>
    <property type="project" value="InterPro"/>
</dbReference>
<feature type="compositionally biased region" description="Low complexity" evidence="7">
    <location>
        <begin position="532"/>
        <end position="549"/>
    </location>
</feature>
<feature type="region of interest" description="Disordered" evidence="7">
    <location>
        <begin position="737"/>
        <end position="799"/>
    </location>
</feature>
<feature type="compositionally biased region" description="Polar residues" evidence="7">
    <location>
        <begin position="316"/>
        <end position="328"/>
    </location>
</feature>
<dbReference type="PANTHER" id="PTHR16684">
    <property type="entry name" value="CENTROMERE PROTEIN C"/>
    <property type="match status" value="1"/>
</dbReference>
<feature type="compositionally biased region" description="Basic and acidic residues" evidence="7">
    <location>
        <begin position="422"/>
        <end position="432"/>
    </location>
</feature>
<feature type="region of interest" description="Disordered" evidence="7">
    <location>
        <begin position="226"/>
        <end position="260"/>
    </location>
</feature>
<feature type="region of interest" description="Disordered" evidence="7">
    <location>
        <begin position="176"/>
        <end position="211"/>
    </location>
</feature>
<evidence type="ECO:0000313" key="9">
    <source>
        <dbReference type="EMBL" id="SSD61749.1"/>
    </source>
</evidence>
<evidence type="ECO:0000256" key="5">
    <source>
        <dbReference type="ARBA" id="ARBA00057947"/>
    </source>
</evidence>
<feature type="compositionally biased region" description="Acidic residues" evidence="7">
    <location>
        <begin position="177"/>
        <end position="193"/>
    </location>
</feature>
<dbReference type="AlphaFoldDB" id="A0A376BAY6"/>
<feature type="region of interest" description="Disordered" evidence="7">
    <location>
        <begin position="288"/>
        <end position="450"/>
    </location>
</feature>
<accession>A0A376BAY6</accession>
<dbReference type="SUPFAM" id="SSF51182">
    <property type="entry name" value="RmlC-like cupins"/>
    <property type="match status" value="1"/>
</dbReference>
<dbReference type="GO" id="GO:0005634">
    <property type="term" value="C:nucleus"/>
    <property type="evidence" value="ECO:0007669"/>
    <property type="project" value="UniProtKB-SubCell"/>
</dbReference>
<dbReference type="InterPro" id="IPR011051">
    <property type="entry name" value="RmlC_Cupin_sf"/>
</dbReference>
<dbReference type="InterPro" id="IPR014710">
    <property type="entry name" value="RmlC-like_jellyroll"/>
</dbReference>
<proteinExistence type="inferred from homology"/>
<evidence type="ECO:0000256" key="4">
    <source>
        <dbReference type="ARBA" id="ARBA00023242"/>
    </source>
</evidence>
<keyword evidence="10" id="KW-1185">Reference proteome</keyword>
<evidence type="ECO:0000313" key="10">
    <source>
        <dbReference type="Proteomes" id="UP000262825"/>
    </source>
</evidence>
<feature type="compositionally biased region" description="Acidic residues" evidence="7">
    <location>
        <begin position="247"/>
        <end position="258"/>
    </location>
</feature>
<dbReference type="GO" id="GO:0051455">
    <property type="term" value="P:spindle attachment to meiosis I kinetochore"/>
    <property type="evidence" value="ECO:0007669"/>
    <property type="project" value="TreeGrafter"/>
</dbReference>
<dbReference type="GO" id="GO:0000776">
    <property type="term" value="C:kinetochore"/>
    <property type="evidence" value="ECO:0007669"/>
    <property type="project" value="InterPro"/>
</dbReference>
<reference evidence="10" key="1">
    <citation type="submission" date="2018-06" db="EMBL/GenBank/DDBJ databases">
        <authorList>
            <person name="Guldener U."/>
        </authorList>
    </citation>
    <scope>NUCLEOTIDE SEQUENCE [LARGE SCALE GENOMIC DNA]</scope>
    <source>
        <strain evidence="10">UTAD17</strain>
    </source>
</reference>
<protein>
    <recommendedName>
        <fullName evidence="6">CENP-C homolog</fullName>
    </recommendedName>
</protein>
<dbReference type="EMBL" id="UFAJ01000870">
    <property type="protein sequence ID" value="SSD61749.1"/>
    <property type="molecule type" value="Genomic_DNA"/>
</dbReference>